<feature type="compositionally biased region" description="Polar residues" evidence="2">
    <location>
        <begin position="586"/>
        <end position="604"/>
    </location>
</feature>
<gene>
    <name evidence="5" type="ORF">POVCU1_071370</name>
</gene>
<keyword evidence="3" id="KW-0812">Transmembrane</keyword>
<evidence type="ECO:0000313" key="5">
    <source>
        <dbReference type="EMBL" id="SBT01965.1"/>
    </source>
</evidence>
<feature type="transmembrane region" description="Helical" evidence="3">
    <location>
        <begin position="618"/>
        <end position="641"/>
    </location>
</feature>
<sequence length="977" mass="110236">EKKKIVFNIMNERGQQKWNNDWNSKKYGFFNKLFEGEGFINMCYPPKEKGNQNLQKLKSRHIQFCKDKDVKQAAVEANPVYHECIKYNSWINTETTSFTREFLQNVKNSNFPTVKKYFSTKTHPRGHDPRETYRNSKLDCNQHNPPPRSHPQGPVAKAPTSSVHPPTTPNVKQGSKEKNGRTVPELDSGGAKTKSDAIIFPKSKPLIPDSQLLFPSKTHPDGIPTSQDTPVKHNAPASPVNTEGAKKELTTIHHKSPTGIPPTVQAEASPKDSALSPVIRHQPSPTATTSSSSTLSTVKDTTSNQTTPTSPSLTTTSPSSLYSVSPSLSDPIPPAAVTKGQDRALHSTTTSDTLATTHSTETLSSPAAVLSLAQPQPPAQNTPPAVTAPQETGTPVSSIASTATTTVTTTTTSSVADTSPTMSTTKEPISSMKQVPSTSNSQESPPPQAASGSKITEPTTEPQQRVIQTPTSLSGSNTGEVSVPTHQVTIDNNQQTTLSSAQLPETKDPIKQPGVQSANSITAHSEYTPSGNENIQNSKIQKTVGQADPKHNTSPVQIGTTNDNDQLIPHLNTDPSKIPNVKSGKDLTNNSVTQKGKNDNPNNIPESIPPLMHIIPTLLVILGTLTLLFQLYKYTPFGFLLGRRRKRKKQDLRRILKIPEKHTYESPNIALHEWEDHNLVGQTKENDVYIKLLKINRYKQEMQKIKKKNKTTLIEVHMEVLEESKNYEWELHKSDFLEICLRGFIDEENDNYSKLPDTELTVKSTKNEKTIEDIQKQDILWNNWIENHRNILEQWKKEEWFQILKNKWRNEEHKYKEKNNKLRENILNEQETHSIVSQKDIWKQWISKQATLIDMFNKEDWFKSMVYVQDQEKNNYHINDYNNISVTSKTGLKNENMNHEHGRSKNIIQKLMVQIHMMVLEECIKEDIIKHKELCIDNFIEDTHNKNNYDEKRNILQCDTDDFDVLEFQEIQTSRNK</sequence>
<name>A0A1A8XBD0_PLAOA</name>
<feature type="compositionally biased region" description="Polar residues" evidence="2">
    <location>
        <begin position="159"/>
        <end position="173"/>
    </location>
</feature>
<dbReference type="InterPro" id="IPR024288">
    <property type="entry name" value="SICA_C"/>
</dbReference>
<feature type="compositionally biased region" description="Polar residues" evidence="2">
    <location>
        <begin position="422"/>
        <end position="443"/>
    </location>
</feature>
<reference evidence="6" key="1">
    <citation type="submission" date="2016-05" db="EMBL/GenBank/DDBJ databases">
        <authorList>
            <person name="Naeem Raeece"/>
        </authorList>
    </citation>
    <scope>NUCLEOTIDE SEQUENCE [LARGE SCALE GENOMIC DNA]</scope>
</reference>
<feature type="compositionally biased region" description="Low complexity" evidence="2">
    <location>
        <begin position="284"/>
        <end position="329"/>
    </location>
</feature>
<feature type="non-terminal residue" evidence="5">
    <location>
        <position position="1"/>
    </location>
</feature>
<feature type="compositionally biased region" description="Basic and acidic residues" evidence="2">
    <location>
        <begin position="125"/>
        <end position="137"/>
    </location>
</feature>
<protein>
    <submittedName>
        <fullName evidence="5">STP1 protein</fullName>
    </submittedName>
</protein>
<feature type="region of interest" description="Disordered" evidence="2">
    <location>
        <begin position="542"/>
        <end position="604"/>
    </location>
</feature>
<feature type="region of interest" description="Disordered" evidence="2">
    <location>
        <begin position="117"/>
        <end position="482"/>
    </location>
</feature>
<feature type="compositionally biased region" description="Polar residues" evidence="2">
    <location>
        <begin position="450"/>
        <end position="482"/>
    </location>
</feature>
<keyword evidence="3" id="KW-1133">Transmembrane helix</keyword>
<feature type="compositionally biased region" description="Low complexity" evidence="2">
    <location>
        <begin position="382"/>
        <end position="421"/>
    </location>
</feature>
<feature type="coiled-coil region" evidence="1">
    <location>
        <begin position="805"/>
        <end position="832"/>
    </location>
</feature>
<evidence type="ECO:0000256" key="1">
    <source>
        <dbReference type="SAM" id="Coils"/>
    </source>
</evidence>
<keyword evidence="1" id="KW-0175">Coiled coil</keyword>
<evidence type="ECO:0000259" key="4">
    <source>
        <dbReference type="Pfam" id="PF12879"/>
    </source>
</evidence>
<keyword evidence="3" id="KW-0472">Membrane</keyword>
<feature type="domain" description="Schizont-infected cell agglutination C-terminal" evidence="4">
    <location>
        <begin position="707"/>
        <end position="768"/>
    </location>
</feature>
<organism evidence="5 6">
    <name type="scientific">Plasmodium ovale curtisi</name>
    <dbReference type="NCBI Taxonomy" id="864141"/>
    <lineage>
        <taxon>Eukaryota</taxon>
        <taxon>Sar</taxon>
        <taxon>Alveolata</taxon>
        <taxon>Apicomplexa</taxon>
        <taxon>Aconoidasida</taxon>
        <taxon>Haemosporida</taxon>
        <taxon>Plasmodiidae</taxon>
        <taxon>Plasmodium</taxon>
        <taxon>Plasmodium (Plasmodium)</taxon>
    </lineage>
</organism>
<dbReference type="AlphaFoldDB" id="A0A1A8XBD0"/>
<dbReference type="Pfam" id="PF12879">
    <property type="entry name" value="SICA_C"/>
    <property type="match status" value="1"/>
</dbReference>
<dbReference type="EMBL" id="FLQV01002934">
    <property type="protein sequence ID" value="SBT01965.1"/>
    <property type="molecule type" value="Genomic_DNA"/>
</dbReference>
<feature type="compositionally biased region" description="Low complexity" evidence="2">
    <location>
        <begin position="346"/>
        <end position="365"/>
    </location>
</feature>
<evidence type="ECO:0000313" key="6">
    <source>
        <dbReference type="Proteomes" id="UP000078546"/>
    </source>
</evidence>
<accession>A0A1A8XBD0</accession>
<evidence type="ECO:0000256" key="3">
    <source>
        <dbReference type="SAM" id="Phobius"/>
    </source>
</evidence>
<feature type="compositionally biased region" description="Polar residues" evidence="2">
    <location>
        <begin position="552"/>
        <end position="565"/>
    </location>
</feature>
<dbReference type="Proteomes" id="UP000078546">
    <property type="component" value="Unassembled WGS sequence"/>
</dbReference>
<proteinExistence type="predicted"/>
<evidence type="ECO:0000256" key="2">
    <source>
        <dbReference type="SAM" id="MobiDB-lite"/>
    </source>
</evidence>